<keyword evidence="9" id="KW-1185">Reference proteome</keyword>
<dbReference type="Gene3D" id="1.25.10.10">
    <property type="entry name" value="Leucine-rich Repeat Variant"/>
    <property type="match status" value="1"/>
</dbReference>
<dbReference type="AlphaFoldDB" id="A0A0C9WCY6"/>
<gene>
    <name evidence="8" type="ORF">HYDPIDRAFT_30846</name>
</gene>
<dbReference type="PANTHER" id="PTHR13255">
    <property type="entry name" value="ATAXIN-10"/>
    <property type="match status" value="1"/>
</dbReference>
<evidence type="ECO:0000256" key="6">
    <source>
        <dbReference type="ARBA" id="ARBA00044805"/>
    </source>
</evidence>
<evidence type="ECO:0000313" key="8">
    <source>
        <dbReference type="EMBL" id="KIJ62027.1"/>
    </source>
</evidence>
<dbReference type="OrthoDB" id="379794at2759"/>
<keyword evidence="2" id="KW-0132">Cell division</keyword>
<protein>
    <recommendedName>
        <fullName evidence="5">Ataxin-10 homolog</fullName>
    </recommendedName>
    <alternativeName>
        <fullName evidence="6">Copper transport protein 86</fullName>
    </alternativeName>
</protein>
<dbReference type="Pfam" id="PF09759">
    <property type="entry name" value="Atx10homo_assoc"/>
    <property type="match status" value="1"/>
</dbReference>
<evidence type="ECO:0000256" key="1">
    <source>
        <dbReference type="ARBA" id="ARBA00008384"/>
    </source>
</evidence>
<evidence type="ECO:0000313" key="9">
    <source>
        <dbReference type="Proteomes" id="UP000053820"/>
    </source>
</evidence>
<comment type="function">
    <text evidence="4">May play a role in the regulation of cytokinesis.</text>
</comment>
<dbReference type="EMBL" id="KN839858">
    <property type="protein sequence ID" value="KIJ62027.1"/>
    <property type="molecule type" value="Genomic_DNA"/>
</dbReference>
<dbReference type="SUPFAM" id="SSF48371">
    <property type="entry name" value="ARM repeat"/>
    <property type="match status" value="1"/>
</dbReference>
<dbReference type="HOGENOM" id="CLU_039868_0_0_1"/>
<evidence type="ECO:0000256" key="2">
    <source>
        <dbReference type="ARBA" id="ARBA00022618"/>
    </source>
</evidence>
<dbReference type="GO" id="GO:0051301">
    <property type="term" value="P:cell division"/>
    <property type="evidence" value="ECO:0007669"/>
    <property type="project" value="UniProtKB-KW"/>
</dbReference>
<evidence type="ECO:0000256" key="5">
    <source>
        <dbReference type="ARBA" id="ARBA00044801"/>
    </source>
</evidence>
<evidence type="ECO:0000256" key="3">
    <source>
        <dbReference type="ARBA" id="ARBA00023306"/>
    </source>
</evidence>
<comment type="similarity">
    <text evidence="1">Belongs to the ataxin-10 family.</text>
</comment>
<organism evidence="8 9">
    <name type="scientific">Hydnomerulius pinastri MD-312</name>
    <dbReference type="NCBI Taxonomy" id="994086"/>
    <lineage>
        <taxon>Eukaryota</taxon>
        <taxon>Fungi</taxon>
        <taxon>Dikarya</taxon>
        <taxon>Basidiomycota</taxon>
        <taxon>Agaricomycotina</taxon>
        <taxon>Agaricomycetes</taxon>
        <taxon>Agaricomycetidae</taxon>
        <taxon>Boletales</taxon>
        <taxon>Boletales incertae sedis</taxon>
        <taxon>Leucogyrophana</taxon>
    </lineage>
</organism>
<dbReference type="Proteomes" id="UP000053820">
    <property type="component" value="Unassembled WGS sequence"/>
</dbReference>
<accession>A0A0C9WCY6</accession>
<reference evidence="8 9" key="1">
    <citation type="submission" date="2014-04" db="EMBL/GenBank/DDBJ databases">
        <title>Evolutionary Origins and Diversification of the Mycorrhizal Mutualists.</title>
        <authorList>
            <consortium name="DOE Joint Genome Institute"/>
            <consortium name="Mycorrhizal Genomics Consortium"/>
            <person name="Kohler A."/>
            <person name="Kuo A."/>
            <person name="Nagy L.G."/>
            <person name="Floudas D."/>
            <person name="Copeland A."/>
            <person name="Barry K.W."/>
            <person name="Cichocki N."/>
            <person name="Veneault-Fourrey C."/>
            <person name="LaButti K."/>
            <person name="Lindquist E.A."/>
            <person name="Lipzen A."/>
            <person name="Lundell T."/>
            <person name="Morin E."/>
            <person name="Murat C."/>
            <person name="Riley R."/>
            <person name="Ohm R."/>
            <person name="Sun H."/>
            <person name="Tunlid A."/>
            <person name="Henrissat B."/>
            <person name="Grigoriev I.V."/>
            <person name="Hibbett D.S."/>
            <person name="Martin F."/>
        </authorList>
    </citation>
    <scope>NUCLEOTIDE SEQUENCE [LARGE SCALE GENOMIC DNA]</scope>
    <source>
        <strain evidence="8 9">MD-312</strain>
    </source>
</reference>
<dbReference type="InterPro" id="IPR019156">
    <property type="entry name" value="Ataxin-10_domain"/>
</dbReference>
<name>A0A0C9WCY6_9AGAM</name>
<keyword evidence="3" id="KW-0131">Cell cycle</keyword>
<feature type="domain" description="Ataxin-10" evidence="7">
    <location>
        <begin position="441"/>
        <end position="516"/>
    </location>
</feature>
<dbReference type="InterPro" id="IPR051374">
    <property type="entry name" value="Ataxin-10/CTR86_families"/>
</dbReference>
<evidence type="ECO:0000259" key="7">
    <source>
        <dbReference type="Pfam" id="PF09759"/>
    </source>
</evidence>
<dbReference type="InterPro" id="IPR011989">
    <property type="entry name" value="ARM-like"/>
</dbReference>
<dbReference type="PANTHER" id="PTHR13255:SF0">
    <property type="entry name" value="ATAXIN-10"/>
    <property type="match status" value="1"/>
</dbReference>
<evidence type="ECO:0000256" key="4">
    <source>
        <dbReference type="ARBA" id="ARBA00044746"/>
    </source>
</evidence>
<dbReference type="InterPro" id="IPR016024">
    <property type="entry name" value="ARM-type_fold"/>
</dbReference>
<sequence>MSTPGDASPVNASFCDLCDSFLNENGKESITSLTRTLDNIANDLAQNEALRAQMGADSPSIWPSLRRLWDFLAELVTSHEDSVSTRTLVISISRFTRNLVAGVSANQQNAFENELSLRQILYFYSSWSANQDPGSYTVTRMAVQTLSNMVTSNESLMSRLWETYMGLSEEQVVIIRLLGSPDARTILSLLVLLVNCIHESSERRALLVTKRVGVRICITLLDRLVSLYDAEDSSDGAKAFDYGYHLFAHLFDGGFAPELYKNLKVAEEVIAPHQTTLLKLLDSYLQSSHSSAAPTGMCPMFTKCFFEFSTYSQEAAKKAIGNGSAEDAAGRYGDSTVPDSLDLLFPKVCEALVLVTQCIVSIMLFFEENRTSAISGDDMRPLIRDAVSSEGQNIAVSAIELLRLLDIFLPRINFGKPVLPPGTEQKLNSPAAADPTGFSYLKRDLVRLLGVLCHKDKKIQDCVRNCGGITVIMNMCVVDERNPYLREHAIFTLHNLLEGNTDNQTVVDSIQPSRTWGEDGILRAR</sequence>
<proteinExistence type="inferred from homology"/>
<dbReference type="GO" id="GO:0005829">
    <property type="term" value="C:cytosol"/>
    <property type="evidence" value="ECO:0007669"/>
    <property type="project" value="TreeGrafter"/>
</dbReference>